<dbReference type="Proteomes" id="UP000249633">
    <property type="component" value="Unassembled WGS sequence"/>
</dbReference>
<comment type="caution">
    <text evidence="1">The sequence shown here is derived from an EMBL/GenBank/DDBJ whole genome shotgun (WGS) entry which is preliminary data.</text>
</comment>
<evidence type="ECO:0000313" key="1">
    <source>
        <dbReference type="EMBL" id="PZP30453.1"/>
    </source>
</evidence>
<dbReference type="EMBL" id="QFOD01000014">
    <property type="protein sequence ID" value="PZP30453.1"/>
    <property type="molecule type" value="Genomic_DNA"/>
</dbReference>
<organism evidence="1 2">
    <name type="scientific">Roseateles depolymerans</name>
    <dbReference type="NCBI Taxonomy" id="76731"/>
    <lineage>
        <taxon>Bacteria</taxon>
        <taxon>Pseudomonadati</taxon>
        <taxon>Pseudomonadota</taxon>
        <taxon>Betaproteobacteria</taxon>
        <taxon>Burkholderiales</taxon>
        <taxon>Sphaerotilaceae</taxon>
        <taxon>Roseateles</taxon>
    </lineage>
</organism>
<dbReference type="InterPro" id="IPR009493">
    <property type="entry name" value="P2_GpE"/>
</dbReference>
<accession>A0A2W5DIM5</accession>
<protein>
    <submittedName>
        <fullName evidence="1">GpE family phage tail protein</fullName>
    </submittedName>
</protein>
<name>A0A2W5DIM5_9BURK</name>
<dbReference type="Pfam" id="PF06528">
    <property type="entry name" value="Phage_P2_GpE"/>
    <property type="match status" value="1"/>
</dbReference>
<proteinExistence type="predicted"/>
<reference evidence="1 2" key="1">
    <citation type="submission" date="2017-08" db="EMBL/GenBank/DDBJ databases">
        <title>Infants hospitalized years apart are colonized by the same room-sourced microbial strains.</title>
        <authorList>
            <person name="Brooks B."/>
            <person name="Olm M.R."/>
            <person name="Firek B.A."/>
            <person name="Baker R."/>
            <person name="Thomas B.C."/>
            <person name="Morowitz M.J."/>
            <person name="Banfield J.F."/>
        </authorList>
    </citation>
    <scope>NUCLEOTIDE SEQUENCE [LARGE SCALE GENOMIC DNA]</scope>
    <source>
        <strain evidence="1">S2_012_000_R2_81</strain>
    </source>
</reference>
<sequence>MADLAIVFHWAPADMDGFTLAELMDWRERARARHEPTE</sequence>
<dbReference type="AlphaFoldDB" id="A0A2W5DIM5"/>
<gene>
    <name evidence="1" type="ORF">DI603_15120</name>
</gene>
<evidence type="ECO:0000313" key="2">
    <source>
        <dbReference type="Proteomes" id="UP000249633"/>
    </source>
</evidence>